<dbReference type="GO" id="GO:0046872">
    <property type="term" value="F:metal ion binding"/>
    <property type="evidence" value="ECO:0007669"/>
    <property type="project" value="UniProtKB-KW"/>
</dbReference>
<dbReference type="NCBIfam" id="TIGR01212">
    <property type="entry name" value="TIGR01212 family radical SAM protein"/>
    <property type="match status" value="1"/>
</dbReference>
<dbReference type="PROSITE" id="PS51918">
    <property type="entry name" value="RADICAL_SAM"/>
    <property type="match status" value="1"/>
</dbReference>
<evidence type="ECO:0000313" key="8">
    <source>
        <dbReference type="EMBL" id="RHF05635.1"/>
    </source>
</evidence>
<dbReference type="Pfam" id="PF04055">
    <property type="entry name" value="Radical_SAM"/>
    <property type="match status" value="1"/>
</dbReference>
<gene>
    <name evidence="8" type="ORF">DW703_05810</name>
</gene>
<dbReference type="Gene3D" id="3.30.750.200">
    <property type="match status" value="1"/>
</dbReference>
<dbReference type="SFLD" id="SFLDG01086">
    <property type="entry name" value="elongater_protein-like"/>
    <property type="match status" value="1"/>
</dbReference>
<keyword evidence="3" id="KW-0949">S-adenosyl-L-methionine</keyword>
<dbReference type="Pfam" id="PF16199">
    <property type="entry name" value="Radical_SAM_C"/>
    <property type="match status" value="1"/>
</dbReference>
<dbReference type="InterPro" id="IPR032432">
    <property type="entry name" value="Radical_SAM_C"/>
</dbReference>
<name>A0A414M6Y9_9FIRM</name>
<dbReference type="CDD" id="cd01335">
    <property type="entry name" value="Radical_SAM"/>
    <property type="match status" value="1"/>
</dbReference>
<keyword evidence="2" id="KW-0004">4Fe-4S</keyword>
<dbReference type="InterPro" id="IPR006638">
    <property type="entry name" value="Elp3/MiaA/NifB-like_rSAM"/>
</dbReference>
<evidence type="ECO:0000256" key="3">
    <source>
        <dbReference type="ARBA" id="ARBA00022691"/>
    </source>
</evidence>
<dbReference type="GO" id="GO:0003824">
    <property type="term" value="F:catalytic activity"/>
    <property type="evidence" value="ECO:0007669"/>
    <property type="project" value="InterPro"/>
</dbReference>
<keyword evidence="6" id="KW-0411">Iron-sulfur</keyword>
<protein>
    <submittedName>
        <fullName evidence="8">TIGR01212 family radical SAM protein</fullName>
    </submittedName>
</protein>
<dbReference type="InterPro" id="IPR007197">
    <property type="entry name" value="rSAM"/>
</dbReference>
<evidence type="ECO:0000256" key="5">
    <source>
        <dbReference type="ARBA" id="ARBA00023004"/>
    </source>
</evidence>
<keyword evidence="4" id="KW-0479">Metal-binding</keyword>
<feature type="domain" description="Radical SAM core" evidence="7">
    <location>
        <begin position="13"/>
        <end position="266"/>
    </location>
</feature>
<dbReference type="SFLD" id="SFLDG01091">
    <property type="entry name" value="uncharacterized_CHP01210-like"/>
    <property type="match status" value="1"/>
</dbReference>
<dbReference type="InterPro" id="IPR005911">
    <property type="entry name" value="YhcC-like"/>
</dbReference>
<dbReference type="GO" id="GO:0051539">
    <property type="term" value="F:4 iron, 4 sulfur cluster binding"/>
    <property type="evidence" value="ECO:0007669"/>
    <property type="project" value="UniProtKB-KW"/>
</dbReference>
<evidence type="ECO:0000256" key="4">
    <source>
        <dbReference type="ARBA" id="ARBA00022723"/>
    </source>
</evidence>
<evidence type="ECO:0000259" key="7">
    <source>
        <dbReference type="PROSITE" id="PS51918"/>
    </source>
</evidence>
<dbReference type="RefSeq" id="WP_118140764.1">
    <property type="nucleotide sequence ID" value="NZ_QSKY01000006.1"/>
</dbReference>
<keyword evidence="5" id="KW-0408">Iron</keyword>
<organism evidence="8 9">
    <name type="scientific">Agathobacter rectalis</name>
    <dbReference type="NCBI Taxonomy" id="39491"/>
    <lineage>
        <taxon>Bacteria</taxon>
        <taxon>Bacillati</taxon>
        <taxon>Bacillota</taxon>
        <taxon>Clostridia</taxon>
        <taxon>Lachnospirales</taxon>
        <taxon>Lachnospiraceae</taxon>
        <taxon>Agathobacter</taxon>
    </lineage>
</organism>
<evidence type="ECO:0000313" key="9">
    <source>
        <dbReference type="Proteomes" id="UP000283501"/>
    </source>
</evidence>
<evidence type="ECO:0000256" key="1">
    <source>
        <dbReference type="ARBA" id="ARBA00001966"/>
    </source>
</evidence>
<evidence type="ECO:0000256" key="6">
    <source>
        <dbReference type="ARBA" id="ARBA00023014"/>
    </source>
</evidence>
<dbReference type="PANTHER" id="PTHR11135">
    <property type="entry name" value="HISTONE ACETYLTRANSFERASE-RELATED"/>
    <property type="match status" value="1"/>
</dbReference>
<dbReference type="SMART" id="SM00729">
    <property type="entry name" value="Elp3"/>
    <property type="match status" value="1"/>
</dbReference>
<dbReference type="EMBL" id="QSKY01000006">
    <property type="protein sequence ID" value="RHF05635.1"/>
    <property type="molecule type" value="Genomic_DNA"/>
</dbReference>
<comment type="cofactor">
    <cofactor evidence="1">
        <name>[4Fe-4S] cluster</name>
        <dbReference type="ChEBI" id="CHEBI:49883"/>
    </cofactor>
</comment>
<dbReference type="SUPFAM" id="SSF102114">
    <property type="entry name" value="Radical SAM enzymes"/>
    <property type="match status" value="1"/>
</dbReference>
<comment type="caution">
    <text evidence="8">The sequence shown here is derived from an EMBL/GenBank/DDBJ whole genome shotgun (WGS) entry which is preliminary data.</text>
</comment>
<dbReference type="AlphaFoldDB" id="A0A414M6Y9"/>
<dbReference type="InterPro" id="IPR058240">
    <property type="entry name" value="rSAM_sf"/>
</dbReference>
<reference evidence="8 9" key="1">
    <citation type="submission" date="2018-08" db="EMBL/GenBank/DDBJ databases">
        <title>A genome reference for cultivated species of the human gut microbiota.</title>
        <authorList>
            <person name="Zou Y."/>
            <person name="Xue W."/>
            <person name="Luo G."/>
        </authorList>
    </citation>
    <scope>NUCLEOTIDE SEQUENCE [LARGE SCALE GENOMIC DNA]</scope>
    <source>
        <strain evidence="8 9">AM26-2LB</strain>
    </source>
</reference>
<dbReference type="SFLD" id="SFLDS00029">
    <property type="entry name" value="Radical_SAM"/>
    <property type="match status" value="1"/>
</dbReference>
<dbReference type="PANTHER" id="PTHR11135:SF1">
    <property type="entry name" value="PROTEIN YHCC"/>
    <property type="match status" value="1"/>
</dbReference>
<dbReference type="InterPro" id="IPR039661">
    <property type="entry name" value="ELP3"/>
</dbReference>
<sequence length="308" mass="34932">MRYYSLNRYCRDTFGEKLYKLSLDGGMTCPNRDGTLSSLGCLYCSAGGSGDFAADRSLSIKEQLSAAKEKVASKSSCEHFIAYFQAFTNTYAPIDYLRRIFYEAIEDPSVAVLSIGTRTDCFSTEIYDLLSELNKIKPVWVELGLQTIHRSTLDAMNTHTCVEDFIIVTDELRRRGIKVIAHLILGLPHETRGMMLESVDFVAKSGIFGVKLQLLHVLKGTPLADIYIKQPFELFTLDDYCDFVVDCIERLPKDMVIHRMTGDGPRFLLVAPLWSTDKKRVLNTINKRFEVRDTYQGRLTCFKGENHG</sequence>
<dbReference type="Proteomes" id="UP000283501">
    <property type="component" value="Unassembled WGS sequence"/>
</dbReference>
<proteinExistence type="predicted"/>
<evidence type="ECO:0000256" key="2">
    <source>
        <dbReference type="ARBA" id="ARBA00022485"/>
    </source>
</evidence>
<accession>A0A414M6Y9</accession>